<comment type="caution">
    <text evidence="2">The sequence shown here is derived from an EMBL/GenBank/DDBJ whole genome shotgun (WGS) entry which is preliminary data.</text>
</comment>
<protein>
    <recommendedName>
        <fullName evidence="4">Secreted protein</fullName>
    </recommendedName>
</protein>
<accession>A0AAN8T6L9</accession>
<evidence type="ECO:0000313" key="3">
    <source>
        <dbReference type="Proteomes" id="UP001371456"/>
    </source>
</evidence>
<feature type="chain" id="PRO_5042856169" description="Secreted protein" evidence="1">
    <location>
        <begin position="22"/>
        <end position="114"/>
    </location>
</feature>
<evidence type="ECO:0008006" key="4">
    <source>
        <dbReference type="Google" id="ProtNLM"/>
    </source>
</evidence>
<proteinExistence type="predicted"/>
<feature type="signal peptide" evidence="1">
    <location>
        <begin position="1"/>
        <end position="21"/>
    </location>
</feature>
<dbReference type="EMBL" id="JBANQN010000009">
    <property type="protein sequence ID" value="KAK6779872.1"/>
    <property type="molecule type" value="Genomic_DNA"/>
</dbReference>
<evidence type="ECO:0000256" key="1">
    <source>
        <dbReference type="SAM" id="SignalP"/>
    </source>
</evidence>
<sequence>MSLNQMLPLLILMQQLLVLTPFVKRPLIFGEAKSDLCQLIPSSLRSKSVFKKAEVSLSSYSFSSCNFLSSSVSRNESYDFHLWLVRIGHLPISLMNKLFYFPVKSDSDYACCYF</sequence>
<keyword evidence="3" id="KW-1185">Reference proteome</keyword>
<evidence type="ECO:0000313" key="2">
    <source>
        <dbReference type="EMBL" id="KAK6779872.1"/>
    </source>
</evidence>
<name>A0AAN8T6L9_SOLBU</name>
<organism evidence="2 3">
    <name type="scientific">Solanum bulbocastanum</name>
    <name type="common">Wild potato</name>
    <dbReference type="NCBI Taxonomy" id="147425"/>
    <lineage>
        <taxon>Eukaryota</taxon>
        <taxon>Viridiplantae</taxon>
        <taxon>Streptophyta</taxon>
        <taxon>Embryophyta</taxon>
        <taxon>Tracheophyta</taxon>
        <taxon>Spermatophyta</taxon>
        <taxon>Magnoliopsida</taxon>
        <taxon>eudicotyledons</taxon>
        <taxon>Gunneridae</taxon>
        <taxon>Pentapetalae</taxon>
        <taxon>asterids</taxon>
        <taxon>lamiids</taxon>
        <taxon>Solanales</taxon>
        <taxon>Solanaceae</taxon>
        <taxon>Solanoideae</taxon>
        <taxon>Solaneae</taxon>
        <taxon>Solanum</taxon>
    </lineage>
</organism>
<reference evidence="2 3" key="1">
    <citation type="submission" date="2024-02" db="EMBL/GenBank/DDBJ databases">
        <title>de novo genome assembly of Solanum bulbocastanum strain 11H21.</title>
        <authorList>
            <person name="Hosaka A.J."/>
        </authorList>
    </citation>
    <scope>NUCLEOTIDE SEQUENCE [LARGE SCALE GENOMIC DNA]</scope>
    <source>
        <tissue evidence="2">Young leaves</tissue>
    </source>
</reference>
<gene>
    <name evidence="2" type="ORF">RDI58_022056</name>
</gene>
<dbReference type="AlphaFoldDB" id="A0AAN8T6L9"/>
<dbReference type="Proteomes" id="UP001371456">
    <property type="component" value="Unassembled WGS sequence"/>
</dbReference>
<keyword evidence="1" id="KW-0732">Signal</keyword>